<sequence length="74" mass="8033">MKHQETSINHPARKPTTSERGQNPSADADTASSAGEPKRDADRKPTPNEIMNEQASPPDEQGNRDQSDKPHVSG</sequence>
<gene>
    <name evidence="2" type="ORF">FOB72_21760</name>
</gene>
<organism evidence="2 3">
    <name type="scientific">Cupriavidus pauculus</name>
    <dbReference type="NCBI Taxonomy" id="82633"/>
    <lineage>
        <taxon>Bacteria</taxon>
        <taxon>Pseudomonadati</taxon>
        <taxon>Pseudomonadota</taxon>
        <taxon>Betaproteobacteria</taxon>
        <taxon>Burkholderiales</taxon>
        <taxon>Burkholderiaceae</taxon>
        <taxon>Cupriavidus</taxon>
    </lineage>
</organism>
<dbReference type="OrthoDB" id="9950660at2"/>
<feature type="region of interest" description="Disordered" evidence="1">
    <location>
        <begin position="1"/>
        <end position="74"/>
    </location>
</feature>
<dbReference type="RefSeq" id="WP_150374786.1">
    <property type="nucleotide sequence ID" value="NZ_CP044067.1"/>
</dbReference>
<feature type="compositionally biased region" description="Basic and acidic residues" evidence="1">
    <location>
        <begin position="36"/>
        <end position="46"/>
    </location>
</feature>
<protein>
    <submittedName>
        <fullName evidence="2">Uncharacterized protein</fullName>
    </submittedName>
</protein>
<dbReference type="AlphaFoldDB" id="A0A5P2HBA9"/>
<feature type="compositionally biased region" description="Polar residues" evidence="1">
    <location>
        <begin position="18"/>
        <end position="33"/>
    </location>
</feature>
<evidence type="ECO:0000313" key="2">
    <source>
        <dbReference type="EMBL" id="QET04725.1"/>
    </source>
</evidence>
<dbReference type="Proteomes" id="UP000322822">
    <property type="component" value="Chromosome 2"/>
</dbReference>
<feature type="compositionally biased region" description="Basic and acidic residues" evidence="1">
    <location>
        <begin position="61"/>
        <end position="74"/>
    </location>
</feature>
<name>A0A5P2HBA9_9BURK</name>
<proteinExistence type="predicted"/>
<accession>A0A5P2HBA9</accession>
<dbReference type="EMBL" id="CP044067">
    <property type="protein sequence ID" value="QET04725.1"/>
    <property type="molecule type" value="Genomic_DNA"/>
</dbReference>
<reference evidence="2 3" key="1">
    <citation type="submission" date="2019-09" db="EMBL/GenBank/DDBJ databases">
        <title>FDA dAtabase for Regulatory Grade micrObial Sequences (FDA-ARGOS): Supporting development and validation of Infectious Disease Dx tests.</title>
        <authorList>
            <person name="Sciortino C."/>
            <person name="Tallon L."/>
            <person name="Sadzewicz L."/>
            <person name="Vavikolanu K."/>
            <person name="Mehta A."/>
            <person name="Aluvathingal J."/>
            <person name="Nadendla S."/>
            <person name="Nandy P."/>
            <person name="Geyer C."/>
            <person name="Yan Y."/>
            <person name="Sichtig H."/>
        </authorList>
    </citation>
    <scope>NUCLEOTIDE SEQUENCE [LARGE SCALE GENOMIC DNA]</scope>
    <source>
        <strain evidence="2 3">FDAARGOS_664</strain>
    </source>
</reference>
<evidence type="ECO:0000256" key="1">
    <source>
        <dbReference type="SAM" id="MobiDB-lite"/>
    </source>
</evidence>
<evidence type="ECO:0000313" key="3">
    <source>
        <dbReference type="Proteomes" id="UP000322822"/>
    </source>
</evidence>